<dbReference type="FunFam" id="3.30.70.270:FF:000001">
    <property type="entry name" value="Diguanylate cyclase domain protein"/>
    <property type="match status" value="1"/>
</dbReference>
<dbReference type="InterPro" id="IPR050469">
    <property type="entry name" value="Diguanylate_Cyclase"/>
</dbReference>
<dbReference type="SMART" id="SM00267">
    <property type="entry name" value="GGDEF"/>
    <property type="match status" value="1"/>
</dbReference>
<dbReference type="RefSeq" id="WP_205300828.1">
    <property type="nucleotide sequence ID" value="NZ_JAAZQD010000004.1"/>
</dbReference>
<organism evidence="7 8">
    <name type="scientific">Oleiagrimonas citrea</name>
    <dbReference type="NCBI Taxonomy" id="1665687"/>
    <lineage>
        <taxon>Bacteria</taxon>
        <taxon>Pseudomonadati</taxon>
        <taxon>Pseudomonadota</taxon>
        <taxon>Gammaproteobacteria</taxon>
        <taxon>Lysobacterales</taxon>
        <taxon>Rhodanobacteraceae</taxon>
        <taxon>Oleiagrimonas</taxon>
    </lineage>
</organism>
<feature type="chain" id="PRO_5032824405" description="diguanylate cyclase" evidence="5">
    <location>
        <begin position="20"/>
        <end position="591"/>
    </location>
</feature>
<dbReference type="GO" id="GO:0043709">
    <property type="term" value="P:cell adhesion involved in single-species biofilm formation"/>
    <property type="evidence" value="ECO:0007669"/>
    <property type="project" value="TreeGrafter"/>
</dbReference>
<dbReference type="InterPro" id="IPR011990">
    <property type="entry name" value="TPR-like_helical_dom_sf"/>
</dbReference>
<evidence type="ECO:0000256" key="4">
    <source>
        <dbReference type="SAM" id="Phobius"/>
    </source>
</evidence>
<dbReference type="Gene3D" id="3.30.70.270">
    <property type="match status" value="1"/>
</dbReference>
<dbReference type="GO" id="GO:0005886">
    <property type="term" value="C:plasma membrane"/>
    <property type="evidence" value="ECO:0007669"/>
    <property type="project" value="TreeGrafter"/>
</dbReference>
<evidence type="ECO:0000256" key="5">
    <source>
        <dbReference type="SAM" id="SignalP"/>
    </source>
</evidence>
<feature type="signal peptide" evidence="5">
    <location>
        <begin position="1"/>
        <end position="19"/>
    </location>
</feature>
<dbReference type="SUPFAM" id="SSF48452">
    <property type="entry name" value="TPR-like"/>
    <property type="match status" value="1"/>
</dbReference>
<protein>
    <recommendedName>
        <fullName evidence="2">diguanylate cyclase</fullName>
        <ecNumber evidence="2">2.7.7.65</ecNumber>
    </recommendedName>
</protein>
<comment type="caution">
    <text evidence="7">The sequence shown here is derived from an EMBL/GenBank/DDBJ whole genome shotgun (WGS) entry which is preliminary data.</text>
</comment>
<feature type="domain" description="GGDEF" evidence="6">
    <location>
        <begin position="450"/>
        <end position="584"/>
    </location>
</feature>
<accession>A0A846ZNM4</accession>
<dbReference type="AlphaFoldDB" id="A0A846ZNM4"/>
<evidence type="ECO:0000256" key="1">
    <source>
        <dbReference type="ARBA" id="ARBA00001946"/>
    </source>
</evidence>
<dbReference type="SUPFAM" id="SSF55073">
    <property type="entry name" value="Nucleotide cyclase"/>
    <property type="match status" value="1"/>
</dbReference>
<feature type="transmembrane region" description="Helical" evidence="4">
    <location>
        <begin position="390"/>
        <end position="409"/>
    </location>
</feature>
<evidence type="ECO:0000259" key="6">
    <source>
        <dbReference type="PROSITE" id="PS50887"/>
    </source>
</evidence>
<evidence type="ECO:0000256" key="2">
    <source>
        <dbReference type="ARBA" id="ARBA00012528"/>
    </source>
</evidence>
<evidence type="ECO:0000256" key="3">
    <source>
        <dbReference type="ARBA" id="ARBA00034247"/>
    </source>
</evidence>
<dbReference type="EC" id="2.7.7.65" evidence="2"/>
<dbReference type="GO" id="GO:0052621">
    <property type="term" value="F:diguanylate cyclase activity"/>
    <property type="evidence" value="ECO:0007669"/>
    <property type="project" value="UniProtKB-EC"/>
</dbReference>
<keyword evidence="4" id="KW-1133">Transmembrane helix</keyword>
<dbReference type="PANTHER" id="PTHR45138">
    <property type="entry name" value="REGULATORY COMPONENTS OF SENSORY TRANSDUCTION SYSTEM"/>
    <property type="match status" value="1"/>
</dbReference>
<comment type="cofactor">
    <cofactor evidence="1">
        <name>Mg(2+)</name>
        <dbReference type="ChEBI" id="CHEBI:18420"/>
    </cofactor>
</comment>
<reference evidence="7 8" key="1">
    <citation type="journal article" date="2017" name="Int. J. Syst. Evol. Microbiol.">
        <title>Oleiagrimonas citrea sp. nov., a marine bacterium isolated from tidal flat sediment and emended description of the genus Oleiagrimonas Fang et al. 2015 and Oleiagrimonas soli.</title>
        <authorList>
            <person name="Yang S.H."/>
            <person name="Seo H.S."/>
            <person name="Seong C.N."/>
            <person name="Kwon K.K."/>
        </authorList>
    </citation>
    <scope>NUCLEOTIDE SEQUENCE [LARGE SCALE GENOMIC DNA]</scope>
    <source>
        <strain evidence="7 8">MEBiC09124</strain>
    </source>
</reference>
<comment type="catalytic activity">
    <reaction evidence="3">
        <text>2 GTP = 3',3'-c-di-GMP + 2 diphosphate</text>
        <dbReference type="Rhea" id="RHEA:24898"/>
        <dbReference type="ChEBI" id="CHEBI:33019"/>
        <dbReference type="ChEBI" id="CHEBI:37565"/>
        <dbReference type="ChEBI" id="CHEBI:58805"/>
        <dbReference type="EC" id="2.7.7.65"/>
    </reaction>
</comment>
<dbReference type="Pfam" id="PF00990">
    <property type="entry name" value="GGDEF"/>
    <property type="match status" value="1"/>
</dbReference>
<dbReference type="InterPro" id="IPR000160">
    <property type="entry name" value="GGDEF_dom"/>
</dbReference>
<dbReference type="InterPro" id="IPR029787">
    <property type="entry name" value="Nucleotide_cyclase"/>
</dbReference>
<keyword evidence="4" id="KW-0472">Membrane</keyword>
<proteinExistence type="predicted"/>
<dbReference type="PROSITE" id="PS50887">
    <property type="entry name" value="GGDEF"/>
    <property type="match status" value="1"/>
</dbReference>
<keyword evidence="5" id="KW-0732">Signal</keyword>
<evidence type="ECO:0000313" key="7">
    <source>
        <dbReference type="EMBL" id="NKZ39432.1"/>
    </source>
</evidence>
<sequence>MFIAAFSIAFMPAMTSAHAPVGTQSEPAPASTTSHALLQRADEIKTKNHAEFLRTLELLHQRESSLSDDQRWKLRYFDAWQIAFDGNYRESNKALHKIISDSTDPSVAARASALLIYTLNAGQHYEASYKLASRLVTELPEIRDSNTRIVILVQVSQMLALAGQYELALKYARQIEDALPPGASKCKALTLEASTQIEGHTLQSSSPALNQAIDSCLKAKQIVYANVLRIDKANLLIEEGHPDSAIALLEQLAPSARKSGYQRHVVEYHVLLAKAYLKKNDDVRARRYALETLSLEHAENFEEDIIEAYHILYLVNKKTGRQADALTYYEKYVALDQASTQKAKARALAYQMVKQEVLAKKTRVDALSKQNRILQLRHALDSKQAETNRLYVLILLLLLAGIGFLLYKIKHSQLRFRRMAREDDLTGAFTRQHFFEQAEHVLRRMQKNDNEACLMILDMDHFKRVNDMYGHITGDSVLKHATSICMRELRSSDVFGRLGGEEFGVLMPGCTPQQGKEIGDRMRRALMNSPVRVLENESLTITASIGLASTRTSGYQLMRMMLHADEALYEAKRNGRNQLMISSGNTATAMA</sequence>
<dbReference type="NCBIfam" id="TIGR00254">
    <property type="entry name" value="GGDEF"/>
    <property type="match status" value="1"/>
</dbReference>
<dbReference type="EMBL" id="JAAZQD010000004">
    <property type="protein sequence ID" value="NKZ39432.1"/>
    <property type="molecule type" value="Genomic_DNA"/>
</dbReference>
<keyword evidence="8" id="KW-1185">Reference proteome</keyword>
<dbReference type="GO" id="GO:1902201">
    <property type="term" value="P:negative regulation of bacterial-type flagellum-dependent cell motility"/>
    <property type="evidence" value="ECO:0007669"/>
    <property type="project" value="TreeGrafter"/>
</dbReference>
<keyword evidence="4" id="KW-0812">Transmembrane</keyword>
<dbReference type="Gene3D" id="1.25.40.10">
    <property type="entry name" value="Tetratricopeptide repeat domain"/>
    <property type="match status" value="1"/>
</dbReference>
<dbReference type="PANTHER" id="PTHR45138:SF9">
    <property type="entry name" value="DIGUANYLATE CYCLASE DGCM-RELATED"/>
    <property type="match status" value="1"/>
</dbReference>
<gene>
    <name evidence="7" type="ORF">HF690_10785</name>
</gene>
<evidence type="ECO:0000313" key="8">
    <source>
        <dbReference type="Proteomes" id="UP000541636"/>
    </source>
</evidence>
<dbReference type="InterPro" id="IPR043128">
    <property type="entry name" value="Rev_trsase/Diguanyl_cyclase"/>
</dbReference>
<dbReference type="Proteomes" id="UP000541636">
    <property type="component" value="Unassembled WGS sequence"/>
</dbReference>
<name>A0A846ZNM4_9GAMM</name>
<dbReference type="CDD" id="cd01949">
    <property type="entry name" value="GGDEF"/>
    <property type="match status" value="1"/>
</dbReference>